<dbReference type="AlphaFoldDB" id="A0A4S8LN29"/>
<organism evidence="1 2">
    <name type="scientific">Dendrothele bispora (strain CBS 962.96)</name>
    <dbReference type="NCBI Taxonomy" id="1314807"/>
    <lineage>
        <taxon>Eukaryota</taxon>
        <taxon>Fungi</taxon>
        <taxon>Dikarya</taxon>
        <taxon>Basidiomycota</taxon>
        <taxon>Agaricomycotina</taxon>
        <taxon>Agaricomycetes</taxon>
        <taxon>Agaricomycetidae</taxon>
        <taxon>Agaricales</taxon>
        <taxon>Agaricales incertae sedis</taxon>
        <taxon>Dendrothele</taxon>
    </lineage>
</organism>
<evidence type="ECO:0000313" key="2">
    <source>
        <dbReference type="Proteomes" id="UP000297245"/>
    </source>
</evidence>
<evidence type="ECO:0000313" key="1">
    <source>
        <dbReference type="EMBL" id="THU90746.1"/>
    </source>
</evidence>
<accession>A0A4S8LN29</accession>
<dbReference type="EMBL" id="ML179326">
    <property type="protein sequence ID" value="THU90746.1"/>
    <property type="molecule type" value="Genomic_DNA"/>
</dbReference>
<gene>
    <name evidence="1" type="ORF">K435DRAFT_781061</name>
</gene>
<proteinExistence type="predicted"/>
<keyword evidence="2" id="KW-1185">Reference proteome</keyword>
<protein>
    <submittedName>
        <fullName evidence="1">Uncharacterized protein</fullName>
    </submittedName>
</protein>
<name>A0A4S8LN29_DENBC</name>
<reference evidence="1 2" key="1">
    <citation type="journal article" date="2019" name="Nat. Ecol. Evol.">
        <title>Megaphylogeny resolves global patterns of mushroom evolution.</title>
        <authorList>
            <person name="Varga T."/>
            <person name="Krizsan K."/>
            <person name="Foldi C."/>
            <person name="Dima B."/>
            <person name="Sanchez-Garcia M."/>
            <person name="Sanchez-Ramirez S."/>
            <person name="Szollosi G.J."/>
            <person name="Szarkandi J.G."/>
            <person name="Papp V."/>
            <person name="Albert L."/>
            <person name="Andreopoulos W."/>
            <person name="Angelini C."/>
            <person name="Antonin V."/>
            <person name="Barry K.W."/>
            <person name="Bougher N.L."/>
            <person name="Buchanan P."/>
            <person name="Buyck B."/>
            <person name="Bense V."/>
            <person name="Catcheside P."/>
            <person name="Chovatia M."/>
            <person name="Cooper J."/>
            <person name="Damon W."/>
            <person name="Desjardin D."/>
            <person name="Finy P."/>
            <person name="Geml J."/>
            <person name="Haridas S."/>
            <person name="Hughes K."/>
            <person name="Justo A."/>
            <person name="Karasinski D."/>
            <person name="Kautmanova I."/>
            <person name="Kiss B."/>
            <person name="Kocsube S."/>
            <person name="Kotiranta H."/>
            <person name="LaButti K.M."/>
            <person name="Lechner B.E."/>
            <person name="Liimatainen K."/>
            <person name="Lipzen A."/>
            <person name="Lukacs Z."/>
            <person name="Mihaltcheva S."/>
            <person name="Morgado L.N."/>
            <person name="Niskanen T."/>
            <person name="Noordeloos M.E."/>
            <person name="Ohm R.A."/>
            <person name="Ortiz-Santana B."/>
            <person name="Ovrebo C."/>
            <person name="Racz N."/>
            <person name="Riley R."/>
            <person name="Savchenko A."/>
            <person name="Shiryaev A."/>
            <person name="Soop K."/>
            <person name="Spirin V."/>
            <person name="Szebenyi C."/>
            <person name="Tomsovsky M."/>
            <person name="Tulloss R.E."/>
            <person name="Uehling J."/>
            <person name="Grigoriev I.V."/>
            <person name="Vagvolgyi C."/>
            <person name="Papp T."/>
            <person name="Martin F.M."/>
            <person name="Miettinen O."/>
            <person name="Hibbett D.S."/>
            <person name="Nagy L.G."/>
        </authorList>
    </citation>
    <scope>NUCLEOTIDE SEQUENCE [LARGE SCALE GENOMIC DNA]</scope>
    <source>
        <strain evidence="1 2">CBS 962.96</strain>
    </source>
</reference>
<dbReference type="Proteomes" id="UP000297245">
    <property type="component" value="Unassembled WGS sequence"/>
</dbReference>
<sequence length="53" mass="5817">MLCLFGARCRFIVGHEWMNISKPAKSVDVVKVRVVRSISVGGIHAHPLLPSGF</sequence>